<feature type="chain" id="PRO_5045123067" description="F-box domain-containing protein" evidence="1">
    <location>
        <begin position="25"/>
        <end position="749"/>
    </location>
</feature>
<protein>
    <recommendedName>
        <fullName evidence="2">F-box domain-containing protein</fullName>
    </recommendedName>
</protein>
<accession>A0ABR3A4L0</accession>
<comment type="caution">
    <text evidence="3">The sequence shown here is derived from an EMBL/GenBank/DDBJ whole genome shotgun (WGS) entry which is preliminary data.</text>
</comment>
<keyword evidence="1" id="KW-0732">Signal</keyword>
<name>A0ABR3A4L0_9AGAR</name>
<evidence type="ECO:0000313" key="4">
    <source>
        <dbReference type="Proteomes" id="UP001437256"/>
    </source>
</evidence>
<proteinExistence type="predicted"/>
<dbReference type="Proteomes" id="UP001437256">
    <property type="component" value="Unassembled WGS sequence"/>
</dbReference>
<gene>
    <name evidence="3" type="ORF">AAF712_005471</name>
</gene>
<feature type="domain" description="F-box" evidence="2">
    <location>
        <begin position="1"/>
        <end position="47"/>
    </location>
</feature>
<dbReference type="PROSITE" id="PS50181">
    <property type="entry name" value="FBOX"/>
    <property type="match status" value="1"/>
</dbReference>
<dbReference type="SUPFAM" id="SSF81383">
    <property type="entry name" value="F-box domain"/>
    <property type="match status" value="1"/>
</dbReference>
<evidence type="ECO:0000313" key="3">
    <source>
        <dbReference type="EMBL" id="KAL0067482.1"/>
    </source>
</evidence>
<sequence length="749" mass="83467">MLAVLPAELVLAVLSSLTIPTIHSLQLVSKEFDQFIRANESSIYHGAAVFHGLISSTAIGIDQLENGGYPYRTLDGINGSWKIFCQRRFQLEKSWRGKAPSKLVSYPATGTIVHRIKVDEKNGFIIASTGFWDPPENESGPSLIVSDMKNPEKVLWSLPSTYVKQYAHIEYENGFLVFDRLSGQKEVWRLASFADPHPPPANEDVEKLPIPYPQKDQLSASLVAAAEYTHTYPRGHFVPHALLQIPRRTRAFRFVYPTLLVGGYDHAFCFDVPSRQLAQTINPTQTPTIKAREEQSTESQGTTLKPLGELNYVEVSRRHVFICGGHSLRVFSRETGGCVFDLPSTLRSYGHRIIRVLGVGKDSTYSEVAQDKAPGVRVYFGPQSHSWSLIGVDTEVGESAVARLKTIEVPSAPEDHRQVLDEFGAVHVSPCGNHLVAMLRGSSRLVLMKNFLDIPFIPNRKEYTELQKQSMLEVQLGTPFCVSQYLAFDRGKIVAVSSAGVFILDANGFFFGPSPSFLPAQAPGTIMPSSGSQHQALVQACRIPEFNDFVNLSQISCVQISECGIYLTWDPFRMRLNNGRWTVLPRKPRANIIPRSGSSTSAASRPTIHVEDSEADDDLPAGLRRHNFNLIPSHPIYIDPETDPLEVNEWVSASDEESVEESDLSDSDGETTWDTFVDVAQVSHHTRGLQKQTFFFYERAFRVFMRKQGQHGVLPTGDLMVMTTRPDIQVGEILDRDSTVCGVNFAAWD</sequence>
<dbReference type="EMBL" id="JBBXMP010000025">
    <property type="protein sequence ID" value="KAL0067482.1"/>
    <property type="molecule type" value="Genomic_DNA"/>
</dbReference>
<evidence type="ECO:0000256" key="1">
    <source>
        <dbReference type="SAM" id="SignalP"/>
    </source>
</evidence>
<keyword evidence="4" id="KW-1185">Reference proteome</keyword>
<dbReference type="InterPro" id="IPR036047">
    <property type="entry name" value="F-box-like_dom_sf"/>
</dbReference>
<feature type="signal peptide" evidence="1">
    <location>
        <begin position="1"/>
        <end position="24"/>
    </location>
</feature>
<organism evidence="3 4">
    <name type="scientific">Marasmius tenuissimus</name>
    <dbReference type="NCBI Taxonomy" id="585030"/>
    <lineage>
        <taxon>Eukaryota</taxon>
        <taxon>Fungi</taxon>
        <taxon>Dikarya</taxon>
        <taxon>Basidiomycota</taxon>
        <taxon>Agaricomycotina</taxon>
        <taxon>Agaricomycetes</taxon>
        <taxon>Agaricomycetidae</taxon>
        <taxon>Agaricales</taxon>
        <taxon>Marasmiineae</taxon>
        <taxon>Marasmiaceae</taxon>
        <taxon>Marasmius</taxon>
    </lineage>
</organism>
<reference evidence="3 4" key="1">
    <citation type="submission" date="2024-05" db="EMBL/GenBank/DDBJ databases">
        <title>A draft genome resource for the thread blight pathogen Marasmius tenuissimus strain MS-2.</title>
        <authorList>
            <person name="Yulfo-Soto G.E."/>
            <person name="Baruah I.K."/>
            <person name="Amoako-Attah I."/>
            <person name="Bukari Y."/>
            <person name="Meinhardt L.W."/>
            <person name="Bailey B.A."/>
            <person name="Cohen S.P."/>
        </authorList>
    </citation>
    <scope>NUCLEOTIDE SEQUENCE [LARGE SCALE GENOMIC DNA]</scope>
    <source>
        <strain evidence="3 4">MS-2</strain>
    </source>
</reference>
<dbReference type="InterPro" id="IPR001810">
    <property type="entry name" value="F-box_dom"/>
</dbReference>
<evidence type="ECO:0000259" key="2">
    <source>
        <dbReference type="PROSITE" id="PS50181"/>
    </source>
</evidence>